<reference evidence="1" key="2">
    <citation type="submission" date="2020-09" db="EMBL/GenBank/DDBJ databases">
        <authorList>
            <person name="Sun Q."/>
            <person name="Zhou Y."/>
        </authorList>
    </citation>
    <scope>NUCLEOTIDE SEQUENCE</scope>
    <source>
        <strain evidence="1">CGMCC 1.12181</strain>
    </source>
</reference>
<protein>
    <submittedName>
        <fullName evidence="1">Uncharacterized protein</fullName>
    </submittedName>
</protein>
<keyword evidence="2" id="KW-1185">Reference proteome</keyword>
<accession>A0A917FV58</accession>
<comment type="caution">
    <text evidence="1">The sequence shown here is derived from an EMBL/GenBank/DDBJ whole genome shotgun (WGS) entry which is preliminary data.</text>
</comment>
<organism evidence="1 2">
    <name type="scientific">Marinicella pacifica</name>
    <dbReference type="NCBI Taxonomy" id="1171543"/>
    <lineage>
        <taxon>Bacteria</taxon>
        <taxon>Pseudomonadati</taxon>
        <taxon>Pseudomonadota</taxon>
        <taxon>Gammaproteobacteria</taxon>
        <taxon>Lysobacterales</taxon>
        <taxon>Marinicellaceae</taxon>
        <taxon>Marinicella</taxon>
    </lineage>
</organism>
<evidence type="ECO:0000313" key="1">
    <source>
        <dbReference type="EMBL" id="GGG03565.1"/>
    </source>
</evidence>
<proteinExistence type="predicted"/>
<evidence type="ECO:0000313" key="2">
    <source>
        <dbReference type="Proteomes" id="UP000605253"/>
    </source>
</evidence>
<reference evidence="1" key="1">
    <citation type="journal article" date="2014" name="Int. J. Syst. Evol. Microbiol.">
        <title>Complete genome sequence of Corynebacterium casei LMG S-19264T (=DSM 44701T), isolated from a smear-ripened cheese.</title>
        <authorList>
            <consortium name="US DOE Joint Genome Institute (JGI-PGF)"/>
            <person name="Walter F."/>
            <person name="Albersmeier A."/>
            <person name="Kalinowski J."/>
            <person name="Ruckert C."/>
        </authorList>
    </citation>
    <scope>NUCLEOTIDE SEQUENCE</scope>
    <source>
        <strain evidence="1">CGMCC 1.12181</strain>
    </source>
</reference>
<dbReference type="Proteomes" id="UP000605253">
    <property type="component" value="Unassembled WGS sequence"/>
</dbReference>
<dbReference type="EMBL" id="BMEO01000030">
    <property type="protein sequence ID" value="GGG03565.1"/>
    <property type="molecule type" value="Genomic_DNA"/>
</dbReference>
<name>A0A917FV58_9GAMM</name>
<dbReference type="AlphaFoldDB" id="A0A917FV58"/>
<sequence>MYYEAYVNKRTAMKRERSLKRSGKAYHSLKLRILDGLGEGEALD</sequence>
<gene>
    <name evidence="1" type="ORF">GCM10011365_25870</name>
</gene>